<dbReference type="AlphaFoldDB" id="A0A2P2QLC9"/>
<organism evidence="1">
    <name type="scientific">Rhizophora mucronata</name>
    <name type="common">Asiatic mangrove</name>
    <dbReference type="NCBI Taxonomy" id="61149"/>
    <lineage>
        <taxon>Eukaryota</taxon>
        <taxon>Viridiplantae</taxon>
        <taxon>Streptophyta</taxon>
        <taxon>Embryophyta</taxon>
        <taxon>Tracheophyta</taxon>
        <taxon>Spermatophyta</taxon>
        <taxon>Magnoliopsida</taxon>
        <taxon>eudicotyledons</taxon>
        <taxon>Gunneridae</taxon>
        <taxon>Pentapetalae</taxon>
        <taxon>rosids</taxon>
        <taxon>fabids</taxon>
        <taxon>Malpighiales</taxon>
        <taxon>Rhizophoraceae</taxon>
        <taxon>Rhizophora</taxon>
    </lineage>
</organism>
<reference evidence="1" key="1">
    <citation type="submission" date="2018-02" db="EMBL/GenBank/DDBJ databases">
        <title>Rhizophora mucronata_Transcriptome.</title>
        <authorList>
            <person name="Meera S.P."/>
            <person name="Sreeshan A."/>
            <person name="Augustine A."/>
        </authorList>
    </citation>
    <scope>NUCLEOTIDE SEQUENCE</scope>
    <source>
        <tissue evidence="1">Leaf</tissue>
    </source>
</reference>
<dbReference type="EMBL" id="GGEC01087335">
    <property type="protein sequence ID" value="MBX67819.1"/>
    <property type="molecule type" value="Transcribed_RNA"/>
</dbReference>
<evidence type="ECO:0000313" key="1">
    <source>
        <dbReference type="EMBL" id="MBX67819.1"/>
    </source>
</evidence>
<proteinExistence type="predicted"/>
<protein>
    <submittedName>
        <fullName evidence="1">Uncharacterized protein</fullName>
    </submittedName>
</protein>
<accession>A0A2P2QLC9</accession>
<sequence length="21" mass="2548">METHCLECQKRKNVNPNDLKF</sequence>
<name>A0A2P2QLC9_RHIMU</name>